<dbReference type="AlphaFoldDB" id="R9C6D2"/>
<dbReference type="OrthoDB" id="1806396at2"/>
<comment type="caution">
    <text evidence="2">The sequence shown here is derived from an EMBL/GenBank/DDBJ whole genome shotgun (WGS) entry which is preliminary data.</text>
</comment>
<feature type="transmembrane region" description="Helical" evidence="1">
    <location>
        <begin position="111"/>
        <end position="134"/>
    </location>
</feature>
<evidence type="ECO:0000313" key="2">
    <source>
        <dbReference type="EMBL" id="EOR24570.1"/>
    </source>
</evidence>
<dbReference type="PATRIC" id="fig|1202534.3.peg.2443"/>
<proteinExistence type="predicted"/>
<feature type="transmembrane region" description="Helical" evidence="1">
    <location>
        <begin position="398"/>
        <end position="417"/>
    </location>
</feature>
<accession>R9C6D2</accession>
<sequence length="489" mass="56498">MYIIHRYVYIYADDLYYSRDIQNGISFLPKLMWKELNTNGRVWVHVILSLLVKYDVLLYRIINPIIITLGAFLIAKISNKDIENNKILPAAIVSSLLFLAMPTQIANTTLYYAACALNYLYPALVSILFGYVFLRYFSKEGNLSKVNLWIIVLGFFSGSSTQQAGAIGIGYFVLISLYIVFIKGYKLKPKYFINFIPLLLGYGLVTFGSVKRMLLEKDSGVVIKISETVTEILKTNIFSKPVAIFTMLVCICLVIWIIKFSKEHNQNKILRYFNILLAIGLLISSLCYIYVVIIKGYKVEVITLENITSEITLFYLGFTIIYIFSMIYVGIFILLNRGNPFILSSMINAIGAQGMLLVADSRFASAYKIIFPSQLLIFIFICYTFSELYYEESIKLNKIVFYVLIIPYLIIAFKYYFINYKGYKNTSIEIDYNLNIIKEYQNSSDKSNITFKKVPPSIYGYNLGNWNEMPYFMKQCYRINEDTIINYIK</sequence>
<protein>
    <recommendedName>
        <fullName evidence="4">Glycosyltransferase RgtA/B/C/D-like domain-containing protein</fullName>
    </recommendedName>
</protein>
<evidence type="ECO:0000256" key="1">
    <source>
        <dbReference type="SAM" id="Phobius"/>
    </source>
</evidence>
<keyword evidence="1" id="KW-1133">Transmembrane helix</keyword>
<feature type="transmembrane region" description="Helical" evidence="1">
    <location>
        <begin position="146"/>
        <end position="179"/>
    </location>
</feature>
<dbReference type="EMBL" id="ASRV01000149">
    <property type="protein sequence ID" value="EOR24570.1"/>
    <property type="molecule type" value="Genomic_DNA"/>
</dbReference>
<feature type="transmembrane region" description="Helical" evidence="1">
    <location>
        <begin position="366"/>
        <end position="386"/>
    </location>
</feature>
<keyword evidence="1" id="KW-0472">Membrane</keyword>
<keyword evidence="1" id="KW-0812">Transmembrane</keyword>
<gene>
    <name evidence="2" type="ORF">A500_12314</name>
</gene>
<name>R9C6D2_9CLOT</name>
<evidence type="ECO:0000313" key="3">
    <source>
        <dbReference type="Proteomes" id="UP000013988"/>
    </source>
</evidence>
<feature type="transmembrane region" description="Helical" evidence="1">
    <location>
        <begin position="191"/>
        <end position="210"/>
    </location>
</feature>
<feature type="transmembrane region" description="Helical" evidence="1">
    <location>
        <begin position="87"/>
        <end position="105"/>
    </location>
</feature>
<keyword evidence="3" id="KW-1185">Reference proteome</keyword>
<reference evidence="2 3" key="1">
    <citation type="submission" date="2013-03" db="EMBL/GenBank/DDBJ databases">
        <title>Whole genome shotgun sequencing of Clostridium sartagoforme AAU1.</title>
        <authorList>
            <person name="Joshi C.G."/>
            <person name="Duggirala S.M."/>
            <person name="Nathani N.M."/>
            <person name="Bhatt V.D."/>
            <person name="Patel A.K."/>
            <person name="Pandya P.R."/>
            <person name="KaPatel J.A."/>
        </authorList>
    </citation>
    <scope>NUCLEOTIDE SEQUENCE [LARGE SCALE GENOMIC DNA]</scope>
    <source>
        <strain evidence="2 3">AAU1</strain>
    </source>
</reference>
<feature type="transmembrane region" description="Helical" evidence="1">
    <location>
        <begin position="272"/>
        <end position="293"/>
    </location>
</feature>
<dbReference type="InterPro" id="IPR045691">
    <property type="entry name" value="DUF6056"/>
</dbReference>
<organism evidence="2 3">
    <name type="scientific">Clostridium sartagoforme AAU1</name>
    <dbReference type="NCBI Taxonomy" id="1202534"/>
    <lineage>
        <taxon>Bacteria</taxon>
        <taxon>Bacillati</taxon>
        <taxon>Bacillota</taxon>
        <taxon>Clostridia</taxon>
        <taxon>Eubacteriales</taxon>
        <taxon>Clostridiaceae</taxon>
        <taxon>Clostridium</taxon>
    </lineage>
</organism>
<dbReference type="Proteomes" id="UP000013988">
    <property type="component" value="Unassembled WGS sequence"/>
</dbReference>
<feature type="transmembrane region" description="Helical" evidence="1">
    <location>
        <begin position="313"/>
        <end position="335"/>
    </location>
</feature>
<feature type="transmembrane region" description="Helical" evidence="1">
    <location>
        <begin position="242"/>
        <end position="260"/>
    </location>
</feature>
<evidence type="ECO:0008006" key="4">
    <source>
        <dbReference type="Google" id="ProtNLM"/>
    </source>
</evidence>
<feature type="transmembrane region" description="Helical" evidence="1">
    <location>
        <begin position="57"/>
        <end position="75"/>
    </location>
</feature>
<dbReference type="Pfam" id="PF19528">
    <property type="entry name" value="DUF6056"/>
    <property type="match status" value="1"/>
</dbReference>